<feature type="compositionally biased region" description="Low complexity" evidence="7">
    <location>
        <begin position="11"/>
        <end position="22"/>
    </location>
</feature>
<dbReference type="Pfam" id="PF08497">
    <property type="entry name" value="Radical_SAM_N"/>
    <property type="match status" value="1"/>
</dbReference>
<evidence type="ECO:0000256" key="2">
    <source>
        <dbReference type="ARBA" id="ARBA00022691"/>
    </source>
</evidence>
<dbReference type="InterPro" id="IPR023404">
    <property type="entry name" value="rSAM_horseshoe"/>
</dbReference>
<dbReference type="KEGG" id="tim:GMBLW1_47800"/>
<dbReference type="InterPro" id="IPR024560">
    <property type="entry name" value="UPF0313_C"/>
</dbReference>
<dbReference type="PANTHER" id="PTHR32331">
    <property type="entry name" value="UPF0313 PROTEIN YGIQ"/>
    <property type="match status" value="1"/>
</dbReference>
<dbReference type="Proteomes" id="UP000464378">
    <property type="component" value="Chromosome"/>
</dbReference>
<dbReference type="FunCoup" id="A0A6C2YTG6">
    <property type="interactions" value="18"/>
</dbReference>
<dbReference type="PROSITE" id="PS01278">
    <property type="entry name" value="MTTASE_RADICAL"/>
    <property type="match status" value="1"/>
</dbReference>
<keyword evidence="3 6" id="KW-0479">Metal-binding</keyword>
<keyword evidence="10" id="KW-1185">Reference proteome</keyword>
<dbReference type="Gene3D" id="3.80.30.20">
    <property type="entry name" value="tm_1862 like domain"/>
    <property type="match status" value="1"/>
</dbReference>
<evidence type="ECO:0000256" key="1">
    <source>
        <dbReference type="ARBA" id="ARBA00022485"/>
    </source>
</evidence>
<keyword evidence="2 6" id="KW-0949">S-adenosyl-L-methionine</keyword>
<dbReference type="SUPFAM" id="SSF102114">
    <property type="entry name" value="Radical SAM enzymes"/>
    <property type="match status" value="1"/>
</dbReference>
<evidence type="ECO:0000256" key="3">
    <source>
        <dbReference type="ARBA" id="ARBA00022723"/>
    </source>
</evidence>
<evidence type="ECO:0000256" key="6">
    <source>
        <dbReference type="HAMAP-Rule" id="MF_01251"/>
    </source>
</evidence>
<dbReference type="HAMAP" id="MF_01251">
    <property type="entry name" value="UPF0313"/>
    <property type="match status" value="1"/>
</dbReference>
<dbReference type="EMBL" id="LR593887">
    <property type="protein sequence ID" value="VTS06188.1"/>
    <property type="molecule type" value="Genomic_DNA"/>
</dbReference>
<dbReference type="GO" id="GO:0005506">
    <property type="term" value="F:iron ion binding"/>
    <property type="evidence" value="ECO:0007669"/>
    <property type="project" value="UniProtKB-UniRule"/>
</dbReference>
<evidence type="ECO:0000259" key="8">
    <source>
        <dbReference type="PROSITE" id="PS51918"/>
    </source>
</evidence>
<feature type="binding site" evidence="6">
    <location>
        <position position="377"/>
    </location>
    <ligand>
        <name>[4Fe-4S] cluster</name>
        <dbReference type="ChEBI" id="CHEBI:49883"/>
        <note>4Fe-4S-S-AdoMet</note>
    </ligand>
</feature>
<comment type="cofactor">
    <cofactor evidence="6">
        <name>[4Fe-4S] cluster</name>
        <dbReference type="ChEBI" id="CHEBI:49883"/>
    </cofactor>
    <text evidence="6">Binds 1 [4Fe-4S] cluster. The cluster is coordinated with 3 cysteines and an exchangeable S-adenosyl-L-methionine.</text>
</comment>
<feature type="binding site" evidence="6">
    <location>
        <position position="370"/>
    </location>
    <ligand>
        <name>[4Fe-4S] cluster</name>
        <dbReference type="ChEBI" id="CHEBI:49883"/>
        <note>4Fe-4S-S-AdoMet</note>
    </ligand>
</feature>
<feature type="domain" description="Radical SAM core" evidence="8">
    <location>
        <begin position="356"/>
        <end position="629"/>
    </location>
</feature>
<evidence type="ECO:0000313" key="9">
    <source>
        <dbReference type="EMBL" id="VIP04413.1"/>
    </source>
</evidence>
<accession>A0A6C2YTG6</accession>
<evidence type="ECO:0000313" key="10">
    <source>
        <dbReference type="Proteomes" id="UP000464378"/>
    </source>
</evidence>
<dbReference type="AlphaFoldDB" id="A0A6C2YTG6"/>
<organism evidence="9">
    <name type="scientific">Tuwongella immobilis</name>
    <dbReference type="NCBI Taxonomy" id="692036"/>
    <lineage>
        <taxon>Bacteria</taxon>
        <taxon>Pseudomonadati</taxon>
        <taxon>Planctomycetota</taxon>
        <taxon>Planctomycetia</taxon>
        <taxon>Gemmatales</taxon>
        <taxon>Gemmataceae</taxon>
        <taxon>Tuwongella</taxon>
    </lineage>
</organism>
<feature type="region of interest" description="Disordered" evidence="7">
    <location>
        <begin position="669"/>
        <end position="723"/>
    </location>
</feature>
<evidence type="ECO:0000256" key="4">
    <source>
        <dbReference type="ARBA" id="ARBA00023004"/>
    </source>
</evidence>
<dbReference type="SFLD" id="SFLDG01082">
    <property type="entry name" value="B12-binding_domain_containing"/>
    <property type="match status" value="1"/>
</dbReference>
<dbReference type="GO" id="GO:0051539">
    <property type="term" value="F:4 iron, 4 sulfur cluster binding"/>
    <property type="evidence" value="ECO:0007669"/>
    <property type="project" value="UniProtKB-KW"/>
</dbReference>
<dbReference type="InterPro" id="IPR020612">
    <property type="entry name" value="Methylthiotransferase_CS"/>
</dbReference>
<name>A0A6C2YTG6_9BACT</name>
<dbReference type="InterPro" id="IPR006638">
    <property type="entry name" value="Elp3/MiaA/NifB-like_rSAM"/>
</dbReference>
<dbReference type="SMART" id="SM00729">
    <property type="entry name" value="Elp3"/>
    <property type="match status" value="1"/>
</dbReference>
<dbReference type="GO" id="GO:0003824">
    <property type="term" value="F:catalytic activity"/>
    <property type="evidence" value="ECO:0007669"/>
    <property type="project" value="InterPro"/>
</dbReference>
<keyword evidence="1 6" id="KW-0004">4Fe-4S</keyword>
<dbReference type="SFLD" id="SFLDS00029">
    <property type="entry name" value="Radical_SAM"/>
    <property type="match status" value="1"/>
</dbReference>
<dbReference type="NCBIfam" id="TIGR03904">
    <property type="entry name" value="SAM_YgiQ"/>
    <property type="match status" value="1"/>
</dbReference>
<feature type="compositionally biased region" description="Basic and acidic residues" evidence="7">
    <location>
        <begin position="688"/>
        <end position="701"/>
    </location>
</feature>
<gene>
    <name evidence="9" type="ORF">GMBLW1_47800</name>
</gene>
<dbReference type="PROSITE" id="PS51918">
    <property type="entry name" value="RADICAL_SAM"/>
    <property type="match status" value="1"/>
</dbReference>
<dbReference type="EMBL" id="LR586016">
    <property type="protein sequence ID" value="VIP04413.1"/>
    <property type="molecule type" value="Genomic_DNA"/>
</dbReference>
<dbReference type="InterPro" id="IPR058240">
    <property type="entry name" value="rSAM_sf"/>
</dbReference>
<dbReference type="InParanoid" id="A0A6C2YTG6"/>
<evidence type="ECO:0000256" key="7">
    <source>
        <dbReference type="SAM" id="MobiDB-lite"/>
    </source>
</evidence>
<dbReference type="PANTHER" id="PTHR32331:SF0">
    <property type="entry name" value="UPF0313 PROTEIN YGIQ"/>
    <property type="match status" value="1"/>
</dbReference>
<dbReference type="InterPro" id="IPR022946">
    <property type="entry name" value="UPF0313"/>
</dbReference>
<dbReference type="SFLD" id="SFLDG01069">
    <property type="entry name" value="UPF0313"/>
    <property type="match status" value="1"/>
</dbReference>
<dbReference type="Pfam" id="PF04055">
    <property type="entry name" value="Radical_SAM"/>
    <property type="match status" value="1"/>
</dbReference>
<comment type="similarity">
    <text evidence="6">Belongs to the UPF0313 family.</text>
</comment>
<proteinExistence type="inferred from homology"/>
<feature type="binding site" evidence="6">
    <location>
        <position position="374"/>
    </location>
    <ligand>
        <name>[4Fe-4S] cluster</name>
        <dbReference type="ChEBI" id="CHEBI:49883"/>
        <note>4Fe-4S-S-AdoMet</note>
    </ligand>
</feature>
<sequence length="723" mass="80181">MSKPTGSKCQSPAPAAAAPASPRSGRLSLNMWHEQFAAPFAPINAQEMRDRGWDYVDIVFVTGDGYIDHPSFAMAILHRSLEAAGFRVAILSQPDWKSCEPWRQFGKPRLFFAISAGNMDSLINHYTANKKVRNDDAYSPGGRIGLRPDRATLPYCQRAREAFPGVPVIAGGVEASLRRLAHYDYWSDSVRRSILLDSKADLVVYGMGETNIVTIAKRLAAGQTVKDLRDLRGVAFALGASESPAPEVAAEELPKILPVVPPAPPSHDPTGKRPPYLVIPSFESVKADKAAFVEMTRLIHHNTNPFNAAALVQYHDRQAIVANPPGFPLSQAEMDRLYDFPYTRRQHPSYSEPIPAFEMIKDSVTIMRGCFGGCTFCSITAHQGRIIQSRSHQSIVNEVKKMAADPEFKGVVSDIGGATANMYRMRCTRPDVEAKCKRLSCVHPGICKLLGTDHGPLIQLMKDVRNLDGIRKVFVASGIRMDLAQLSQRYIDELAAHHVGGRLKVAPEHANPEVLSLMKKPSIDNFGIFREMYERSSKKAGKPKQFLVPYFIASHPGSTVAEMIDLAIYLKRNGYKPDQVQDFIPAPFDIATCMWYTGVDPMSGKPVTIAKNLRDRKLQRALMQFFKPENWFAVREALISAGRQDLIGDGCDSLIPANPPKEALDEKRRQANQALQGDHYHTVANPARGEKPGERGAEPLKKGYRPGRTTQQRQQGKRKGPKR</sequence>
<keyword evidence="4 6" id="KW-0408">Iron</keyword>
<keyword evidence="5 6" id="KW-0411">Iron-sulfur</keyword>
<feature type="region of interest" description="Disordered" evidence="7">
    <location>
        <begin position="1"/>
        <end position="22"/>
    </location>
</feature>
<dbReference type="Pfam" id="PF11842">
    <property type="entry name" value="DUF3362"/>
    <property type="match status" value="1"/>
</dbReference>
<feature type="compositionally biased region" description="Polar residues" evidence="7">
    <location>
        <begin position="1"/>
        <end position="10"/>
    </location>
</feature>
<evidence type="ECO:0000256" key="5">
    <source>
        <dbReference type="ARBA" id="ARBA00023014"/>
    </source>
</evidence>
<protein>
    <recommendedName>
        <fullName evidence="8">Radical SAM core domain-containing protein</fullName>
    </recommendedName>
</protein>
<dbReference type="InterPro" id="IPR013704">
    <property type="entry name" value="UPF0313_N"/>
</dbReference>
<dbReference type="InterPro" id="IPR007197">
    <property type="entry name" value="rSAM"/>
</dbReference>
<reference evidence="9" key="1">
    <citation type="submission" date="2019-04" db="EMBL/GenBank/DDBJ databases">
        <authorList>
            <consortium name="Science for Life Laboratories"/>
        </authorList>
    </citation>
    <scope>NUCLEOTIDE SEQUENCE</scope>
    <source>
        <strain evidence="9">MBLW1</strain>
    </source>
</reference>